<dbReference type="InterPro" id="IPR006132">
    <property type="entry name" value="Asp/Orn_carbamoyltranf_P-bd"/>
</dbReference>
<evidence type="ECO:0000313" key="6">
    <source>
        <dbReference type="Proteomes" id="UP000296159"/>
    </source>
</evidence>
<dbReference type="Gene3D" id="3.40.50.1370">
    <property type="entry name" value="Aspartate/ornithine carbamoyltransferase"/>
    <property type="match status" value="2"/>
</dbReference>
<dbReference type="PRINTS" id="PR00100">
    <property type="entry name" value="AOTCASE"/>
</dbReference>
<dbReference type="PANTHER" id="PTHR45753">
    <property type="entry name" value="ORNITHINE CARBAMOYLTRANSFERASE, MITOCHONDRIAL"/>
    <property type="match status" value="1"/>
</dbReference>
<evidence type="ECO:0000313" key="5">
    <source>
        <dbReference type="EMBL" id="PWC16417.1"/>
    </source>
</evidence>
<dbReference type="InterPro" id="IPR006131">
    <property type="entry name" value="Asp_carbamoyltransf_Asp/Orn-bd"/>
</dbReference>
<comment type="similarity">
    <text evidence="2">Belongs to the aspartate/ornithine carbamoyltransferase superfamily.</text>
</comment>
<dbReference type="GO" id="GO:0016597">
    <property type="term" value="F:amino acid binding"/>
    <property type="evidence" value="ECO:0007669"/>
    <property type="project" value="InterPro"/>
</dbReference>
<proteinExistence type="inferred from homology"/>
<dbReference type="EMBL" id="QDKH01000009">
    <property type="protein sequence ID" value="PWC16417.1"/>
    <property type="molecule type" value="Genomic_DNA"/>
</dbReference>
<gene>
    <name evidence="5" type="ORF">DDT56_10105</name>
</gene>
<evidence type="ECO:0000256" key="1">
    <source>
        <dbReference type="ARBA" id="ARBA00022679"/>
    </source>
</evidence>
<dbReference type="SUPFAM" id="SSF53671">
    <property type="entry name" value="Aspartate/ornithine carbamoyltransferase"/>
    <property type="match status" value="1"/>
</dbReference>
<evidence type="ECO:0000259" key="4">
    <source>
        <dbReference type="Pfam" id="PF02729"/>
    </source>
</evidence>
<dbReference type="UniPathway" id="UPA00070">
    <property type="reaction ID" value="UER00116"/>
</dbReference>
<dbReference type="InterPro" id="IPR036901">
    <property type="entry name" value="Asp/Orn_carbamoylTrfase_sf"/>
</dbReference>
<dbReference type="GO" id="GO:0016743">
    <property type="term" value="F:carboxyl- or carbamoyltransferase activity"/>
    <property type="evidence" value="ECO:0007669"/>
    <property type="project" value="InterPro"/>
</dbReference>
<name>A0A2U1U451_9GAMM</name>
<dbReference type="InterPro" id="IPR006130">
    <property type="entry name" value="Asp/Orn_carbamoylTrfase"/>
</dbReference>
<evidence type="ECO:0000259" key="3">
    <source>
        <dbReference type="Pfam" id="PF00185"/>
    </source>
</evidence>
<dbReference type="RefSeq" id="WP_136166310.1">
    <property type="nucleotide sequence ID" value="NZ_KZ819077.1"/>
</dbReference>
<comment type="caution">
    <text evidence="5">The sequence shown here is derived from an EMBL/GenBank/DDBJ whole genome shotgun (WGS) entry which is preliminary data.</text>
</comment>
<dbReference type="PRINTS" id="PR00101">
    <property type="entry name" value="ATCASE"/>
</dbReference>
<feature type="domain" description="Aspartate/ornithine carbamoyltransferase Asp/Orn-binding" evidence="3">
    <location>
        <begin position="165"/>
        <end position="306"/>
    </location>
</feature>
<feature type="domain" description="Aspartate/ornithine carbamoyltransferase carbamoyl-P binding" evidence="4">
    <location>
        <begin position="14"/>
        <end position="158"/>
    </location>
</feature>
<evidence type="ECO:0000256" key="2">
    <source>
        <dbReference type="RuleBase" id="RU003634"/>
    </source>
</evidence>
<dbReference type="Pfam" id="PF00185">
    <property type="entry name" value="OTCace"/>
    <property type="match status" value="1"/>
</dbReference>
<accession>A0A2U1U451</accession>
<organism evidence="5 6">
    <name type="scientific">Brenneria corticis</name>
    <dbReference type="NCBI Taxonomy" id="2173106"/>
    <lineage>
        <taxon>Bacteria</taxon>
        <taxon>Pseudomonadati</taxon>
        <taxon>Pseudomonadota</taxon>
        <taxon>Gammaproteobacteria</taxon>
        <taxon>Enterobacterales</taxon>
        <taxon>Pectobacteriaceae</taxon>
        <taxon>Brenneria</taxon>
    </lineage>
</organism>
<sequence length="315" mass="35613">MKKFFCTSSNVEGRHLISMQKLSKLDIISLLKRARNFKNGNAVISKNLNMTLALLFFQPSTRTRFSFEIAVLRLGGKTIGFDTPEGTRAGNNWNEYLEDTARILNGYVDGVIIRHPEVNAIYKYAAFSTIPVINAGNGSGKNAEHPTQALLDVFTIFEEFNTLDNLNIIIVGALSVRTVPSFILAFRHFPSTTINIAVSSEKEINQDLLHMLESNKITYKFIVNDDGALGDMDVIYHHGIIEDRYSIIPKNFIFNRKRLKNIRKGSIILHSLPRAEELAFDIDSMPQARYFQQAHNGIPMRMAIISNIFIDSNRS</sequence>
<keyword evidence="1 2" id="KW-0808">Transferase</keyword>
<reference evidence="5 6" key="1">
    <citation type="submission" date="2018-04" db="EMBL/GenBank/DDBJ databases">
        <title>Brenneria corticis sp.nov.</title>
        <authorList>
            <person name="Li Y."/>
        </authorList>
    </citation>
    <scope>NUCLEOTIDE SEQUENCE [LARGE SCALE GENOMIC DNA]</scope>
    <source>
        <strain evidence="5 6">CFCC 11842</strain>
    </source>
</reference>
<dbReference type="PANTHER" id="PTHR45753:SF6">
    <property type="entry name" value="ASPARTATE CARBAMOYLTRANSFERASE"/>
    <property type="match status" value="1"/>
</dbReference>
<dbReference type="AlphaFoldDB" id="A0A2U1U451"/>
<dbReference type="GO" id="GO:0044205">
    <property type="term" value="P:'de novo' UMP biosynthetic process"/>
    <property type="evidence" value="ECO:0007669"/>
    <property type="project" value="UniProtKB-UniPathway"/>
</dbReference>
<dbReference type="GO" id="GO:0006520">
    <property type="term" value="P:amino acid metabolic process"/>
    <property type="evidence" value="ECO:0007669"/>
    <property type="project" value="InterPro"/>
</dbReference>
<protein>
    <submittedName>
        <fullName evidence="5">Uncharacterized protein</fullName>
    </submittedName>
</protein>
<keyword evidence="6" id="KW-1185">Reference proteome</keyword>
<dbReference type="Proteomes" id="UP000296159">
    <property type="component" value="Unassembled WGS sequence"/>
</dbReference>
<dbReference type="Pfam" id="PF02729">
    <property type="entry name" value="OTCace_N"/>
    <property type="match status" value="1"/>
</dbReference>